<dbReference type="Proteomes" id="UP000274033">
    <property type="component" value="Unassembled WGS sequence"/>
</dbReference>
<keyword evidence="4 5" id="KW-0472">Membrane</keyword>
<reference evidence="7 8" key="1">
    <citation type="journal article" date="2013" name="J. Microbiol.">
        <title>Lysinibacillus chungkukjangi sp. nov., isolated from Chungkukjang, Korean fermented soybean food.</title>
        <authorList>
            <person name="Kim S.J."/>
            <person name="Jang Y.H."/>
            <person name="Hamada M."/>
            <person name="Ahn J.H."/>
            <person name="Weon H.Y."/>
            <person name="Suzuki K."/>
            <person name="Whang K.S."/>
            <person name="Kwon S.W."/>
        </authorList>
    </citation>
    <scope>NUCLEOTIDE SEQUENCE [LARGE SCALE GENOMIC DNA]</scope>
    <source>
        <strain evidence="7 8">MCCC 1A12701</strain>
    </source>
</reference>
<dbReference type="AlphaFoldDB" id="A0A3N9UCX8"/>
<proteinExistence type="predicted"/>
<feature type="transmembrane region" description="Helical" evidence="5">
    <location>
        <begin position="185"/>
        <end position="213"/>
    </location>
</feature>
<feature type="transmembrane region" description="Helical" evidence="5">
    <location>
        <begin position="68"/>
        <end position="96"/>
    </location>
</feature>
<accession>A0A3N9UCX8</accession>
<evidence type="ECO:0000259" key="6">
    <source>
        <dbReference type="Pfam" id="PF04893"/>
    </source>
</evidence>
<dbReference type="EMBL" id="RRCT01000010">
    <property type="protein sequence ID" value="RQW74259.1"/>
    <property type="molecule type" value="Genomic_DNA"/>
</dbReference>
<feature type="transmembrane region" description="Helical" evidence="5">
    <location>
        <begin position="151"/>
        <end position="173"/>
    </location>
</feature>
<feature type="transmembrane region" description="Helical" evidence="5">
    <location>
        <begin position="35"/>
        <end position="56"/>
    </location>
</feature>
<comment type="subcellular location">
    <subcellularLocation>
        <location evidence="1">Membrane</location>
        <topology evidence="1">Multi-pass membrane protein</topology>
    </subcellularLocation>
</comment>
<keyword evidence="3 5" id="KW-1133">Transmembrane helix</keyword>
<feature type="transmembrane region" description="Helical" evidence="5">
    <location>
        <begin position="108"/>
        <end position="131"/>
    </location>
</feature>
<evidence type="ECO:0000256" key="2">
    <source>
        <dbReference type="ARBA" id="ARBA00022692"/>
    </source>
</evidence>
<dbReference type="RefSeq" id="WP_124764898.1">
    <property type="nucleotide sequence ID" value="NZ_JAFBDY010000012.1"/>
</dbReference>
<evidence type="ECO:0000256" key="5">
    <source>
        <dbReference type="SAM" id="Phobius"/>
    </source>
</evidence>
<protein>
    <submittedName>
        <fullName evidence="7">YIP1 family protein</fullName>
    </submittedName>
</protein>
<evidence type="ECO:0000313" key="8">
    <source>
        <dbReference type="Proteomes" id="UP000274033"/>
    </source>
</evidence>
<evidence type="ECO:0000256" key="3">
    <source>
        <dbReference type="ARBA" id="ARBA00022989"/>
    </source>
</evidence>
<evidence type="ECO:0000256" key="4">
    <source>
        <dbReference type="ARBA" id="ARBA00023136"/>
    </source>
</evidence>
<evidence type="ECO:0000313" key="7">
    <source>
        <dbReference type="EMBL" id="RQW74259.1"/>
    </source>
</evidence>
<keyword evidence="8" id="KW-1185">Reference proteome</keyword>
<comment type="caution">
    <text evidence="7">The sequence shown here is derived from an EMBL/GenBank/DDBJ whole genome shotgun (WGS) entry which is preliminary data.</text>
</comment>
<gene>
    <name evidence="7" type="ORF">EBB45_11700</name>
</gene>
<dbReference type="OrthoDB" id="2987623at2"/>
<sequence length="216" mass="24669">MNKLEHPVYDEKLNPLLSIWTQPKKTISYVIKHKSISYVILLLSICTIGSICTSLIDSELYPHIPIWGIIALLLILSPIVGILTNTIYTFIFMLFGRLFNGIATFTDLFKALSLVYIPYVILIPFYLIWMIVDSKSLFYPDFADSIAFPLFVLFLTFIVFIWSFVLSVIAVAVTHNISYWKAILAILLPTILLSILMFIIIFMFILIIIIMGVSFA</sequence>
<dbReference type="Pfam" id="PF04893">
    <property type="entry name" value="Yip1"/>
    <property type="match status" value="1"/>
</dbReference>
<dbReference type="InterPro" id="IPR006977">
    <property type="entry name" value="Yip1_dom"/>
</dbReference>
<name>A0A3N9UCX8_9BACI</name>
<dbReference type="GO" id="GO:0016020">
    <property type="term" value="C:membrane"/>
    <property type="evidence" value="ECO:0007669"/>
    <property type="project" value="UniProtKB-SubCell"/>
</dbReference>
<evidence type="ECO:0000256" key="1">
    <source>
        <dbReference type="ARBA" id="ARBA00004141"/>
    </source>
</evidence>
<organism evidence="7 8">
    <name type="scientific">Lysinibacillus composti</name>
    <dbReference type="NCBI Taxonomy" id="720633"/>
    <lineage>
        <taxon>Bacteria</taxon>
        <taxon>Bacillati</taxon>
        <taxon>Bacillota</taxon>
        <taxon>Bacilli</taxon>
        <taxon>Bacillales</taxon>
        <taxon>Bacillaceae</taxon>
        <taxon>Lysinibacillus</taxon>
    </lineage>
</organism>
<keyword evidence="2 5" id="KW-0812">Transmembrane</keyword>
<feature type="domain" description="Yip1" evidence="6">
    <location>
        <begin position="18"/>
        <end position="199"/>
    </location>
</feature>